<dbReference type="HOGENOM" id="CLU_017387_2_1_6"/>
<dbReference type="GO" id="GO:0042619">
    <property type="term" value="P:poly-hydroxybutyrate biosynthetic process"/>
    <property type="evidence" value="ECO:0007669"/>
    <property type="project" value="InterPro"/>
</dbReference>
<keyword evidence="1" id="KW-0808">Transferase</keyword>
<keyword evidence="2" id="KW-0012">Acyltransferase</keyword>
<accession>Q2SPI5</accession>
<dbReference type="Proteomes" id="UP000000238">
    <property type="component" value="Chromosome"/>
</dbReference>
<dbReference type="RefSeq" id="WP_011394516.1">
    <property type="nucleotide sequence ID" value="NC_007645.1"/>
</dbReference>
<evidence type="ECO:0000313" key="6">
    <source>
        <dbReference type="EMBL" id="ABC27439.1"/>
    </source>
</evidence>
<protein>
    <submittedName>
        <fullName evidence="6">Poly(3-hydroxyalkanoate) synthetase</fullName>
    </submittedName>
</protein>
<dbReference type="GO" id="GO:0016746">
    <property type="term" value="F:acyltransferase activity"/>
    <property type="evidence" value="ECO:0007669"/>
    <property type="project" value="UniProtKB-KW"/>
</dbReference>
<evidence type="ECO:0000256" key="3">
    <source>
        <dbReference type="SAM" id="MobiDB-lite"/>
    </source>
</evidence>
<evidence type="ECO:0000259" key="4">
    <source>
        <dbReference type="Pfam" id="PF07167"/>
    </source>
</evidence>
<dbReference type="Pfam" id="PF12551">
    <property type="entry name" value="PHBC_N"/>
    <property type="match status" value="1"/>
</dbReference>
<feature type="domain" description="Poly-beta-hydroxybutyrate polymerase N-terminal" evidence="4">
    <location>
        <begin position="87"/>
        <end position="256"/>
    </location>
</feature>
<dbReference type="PANTHER" id="PTHR36837:SF5">
    <property type="entry name" value="POLY-3-HYDROXYBUTYRATE SYNTHASE"/>
    <property type="match status" value="1"/>
</dbReference>
<proteinExistence type="predicted"/>
<dbReference type="Gene3D" id="3.40.50.1820">
    <property type="entry name" value="alpha/beta hydrolase"/>
    <property type="match status" value="1"/>
</dbReference>
<dbReference type="STRING" id="349521.HCH_00534"/>
<name>Q2SPI5_HAHCH</name>
<dbReference type="KEGG" id="hch:HCH_00534"/>
<dbReference type="eggNOG" id="COG3243">
    <property type="taxonomic scope" value="Bacteria"/>
</dbReference>
<dbReference type="ESTHER" id="hahch-q2spi5">
    <property type="family name" value="PhaC_cen_dom"/>
</dbReference>
<dbReference type="SUPFAM" id="SSF53474">
    <property type="entry name" value="alpha/beta-Hydrolases"/>
    <property type="match status" value="1"/>
</dbReference>
<dbReference type="Pfam" id="PF07167">
    <property type="entry name" value="PhaC_N"/>
    <property type="match status" value="1"/>
</dbReference>
<dbReference type="EMBL" id="CP000155">
    <property type="protein sequence ID" value="ABC27439.1"/>
    <property type="molecule type" value="Genomic_DNA"/>
</dbReference>
<evidence type="ECO:0000256" key="2">
    <source>
        <dbReference type="ARBA" id="ARBA00023315"/>
    </source>
</evidence>
<dbReference type="OrthoDB" id="7208816at2"/>
<dbReference type="InterPro" id="IPR022211">
    <property type="entry name" value="PHBC_N"/>
</dbReference>
<dbReference type="InterPro" id="IPR029058">
    <property type="entry name" value="AB_hydrolase_fold"/>
</dbReference>
<dbReference type="InterPro" id="IPR010941">
    <property type="entry name" value="PhaC_N"/>
</dbReference>
<feature type="region of interest" description="Disordered" evidence="3">
    <location>
        <begin position="550"/>
        <end position="569"/>
    </location>
</feature>
<evidence type="ECO:0000259" key="5">
    <source>
        <dbReference type="Pfam" id="PF12551"/>
    </source>
</evidence>
<evidence type="ECO:0000256" key="1">
    <source>
        <dbReference type="ARBA" id="ARBA00022679"/>
    </source>
</evidence>
<dbReference type="InterPro" id="IPR051321">
    <property type="entry name" value="PHA/PHB_synthase"/>
</dbReference>
<evidence type="ECO:0000313" key="7">
    <source>
        <dbReference type="Proteomes" id="UP000000238"/>
    </source>
</evidence>
<feature type="domain" description="Poly-beta-hydroxybutyrate polymerase N-terminal" evidence="5">
    <location>
        <begin position="9"/>
        <end position="50"/>
    </location>
</feature>
<gene>
    <name evidence="6" type="ordered locus">HCH_00534</name>
</gene>
<dbReference type="AlphaFoldDB" id="Q2SPI5"/>
<dbReference type="PANTHER" id="PTHR36837">
    <property type="entry name" value="POLY(3-HYDROXYALKANOATE) POLYMERASE SUBUNIT PHAC"/>
    <property type="match status" value="1"/>
</dbReference>
<sequence>MDDSSLFAESKAIDRLLHAFIGYGTGGNSPAAFIQAYTDWVSHAVMAPGKHAELAKNISRNLLRYGVYCSRTITNQNPEPVIAPLPQDIRFRNEEWGRFPFNLAYQWFLLYEQWWHYATTDIPGVSPRNENIVSFCARQILDLMSPSNIPWLNPEVIKKTLETGGKNFLDGLENWREDAQRMLNGDPPVGSENYKVGENLAVTPGKVIYRNRLIELIQYAPTTERTYKEPVLIVPAWIMKYYILDLSPHNSLARYLVEQGHTVFMISWLNPDSKDRNLGMQDYLRLGVTEALDAISAIVPDAPAIHGVGYCLGGTLLSIAAAAMARNEDKRLATISLFAAQTDFKEAGELMLFINESQLTFLEDLMWEQGYLDATQMSGAFMMLRSKDLLWSRIVREYMLGERSSMNDLMAWNADTTRMPYRMHSQYLRSLFLNNDLAEGRFEVDDSPIFLRDIRIPIFAVGATKDHVAPWKSVYKIRRLTSSAEITFLLTSGGHNAGIISEPGHPRRSYQINTRYGQDRNYSPDDWLNIAPRHEGSWWPAWSQWLRDHSSAEQSSPPPLGAPDSGYPQLCDAPGTYIYQR</sequence>
<organism evidence="6 7">
    <name type="scientific">Hahella chejuensis (strain KCTC 2396)</name>
    <dbReference type="NCBI Taxonomy" id="349521"/>
    <lineage>
        <taxon>Bacteria</taxon>
        <taxon>Pseudomonadati</taxon>
        <taxon>Pseudomonadota</taxon>
        <taxon>Gammaproteobacteria</taxon>
        <taxon>Oceanospirillales</taxon>
        <taxon>Hahellaceae</taxon>
        <taxon>Hahella</taxon>
    </lineage>
</organism>
<reference evidence="6 7" key="1">
    <citation type="journal article" date="2005" name="Nucleic Acids Res.">
        <title>Genomic blueprint of Hahella chejuensis, a marine microbe producing an algicidal agent.</title>
        <authorList>
            <person name="Jeong H."/>
            <person name="Yim J.H."/>
            <person name="Lee C."/>
            <person name="Choi S.-H."/>
            <person name="Park Y.K."/>
            <person name="Yoon S.H."/>
            <person name="Hur C.-G."/>
            <person name="Kang H.-Y."/>
            <person name="Kim D."/>
            <person name="Lee H.H."/>
            <person name="Park K.H."/>
            <person name="Park S.-H."/>
            <person name="Park H.-S."/>
            <person name="Lee H.K."/>
            <person name="Oh T.K."/>
            <person name="Kim J.F."/>
        </authorList>
    </citation>
    <scope>NUCLEOTIDE SEQUENCE [LARGE SCALE GENOMIC DNA]</scope>
    <source>
        <strain evidence="6 7">KCTC 2396</strain>
    </source>
</reference>
<keyword evidence="7" id="KW-1185">Reference proteome</keyword>